<dbReference type="EMBL" id="CAMPGE010018995">
    <property type="protein sequence ID" value="CAI2377361.1"/>
    <property type="molecule type" value="Genomic_DNA"/>
</dbReference>
<evidence type="ECO:0000313" key="11">
    <source>
        <dbReference type="Proteomes" id="UP001295684"/>
    </source>
</evidence>
<dbReference type="PROSITE" id="PS00107">
    <property type="entry name" value="PROTEIN_KINASE_ATP"/>
    <property type="match status" value="1"/>
</dbReference>
<accession>A0AAD2D266</accession>
<dbReference type="InterPro" id="IPR011009">
    <property type="entry name" value="Kinase-like_dom_sf"/>
</dbReference>
<evidence type="ECO:0000256" key="7">
    <source>
        <dbReference type="PROSITE-ProRule" id="PRU10141"/>
    </source>
</evidence>
<evidence type="ECO:0000256" key="4">
    <source>
        <dbReference type="ARBA" id="ARBA00022741"/>
    </source>
</evidence>
<proteinExistence type="predicted"/>
<sequence length="734" mass="84249">MFKPIYNPFGTFNIILDFQSPESKTTASNFRIYYAVKEACPRSAQDNRKRQYPVSANCSDNGNAKGLKGVVNEFAELSDASPKLCYNQTMMTPSITAKYSSVNKVRSSASKSRSGSRVSRSLKQFQKLIYDHYKQENIIKNHKKEYPRSPTFKVLSKNSSRLRNMAILRRSHLTGQKKQMSRFTTIMNKQMVTPKKKTQAFDYDQSETSQSSSKRPSYYYKRIPPSRKSYTLEKIRKTRNQAQTRFKNTLKQNHMRSPHLALSFLPRTLNRPDHQDGDREDTVEIEEAGEEVVEGIFTNLRSYFSPNGKLQQKMTQESIEILQTEDDEEASIEASTGEGVVDAGVSQLPIFTTKNQYKNLRISDVQDTPTRPSKVDTEEEEIKVDNEICEPPIGPQSFKAIKVIGIGSFGEVFLVEKVDTGELFAMKVLKKEKVLRGKMAKYAVSERNVLCVSSHPFIVKLHYAFQTPDRLFLILEYCPGGDLGNYLEAEDVFNEDKARFYIAEIITALEDLHKRGIIYRDLKPDNIVLDKDGHAKLTDFGLSKEGMEKVDHTTKSFCGSYAYLAPEMVKKEGHTMSLDWYLLGVLLFEMLDGFPPFYSDDKDELMINIITENLKLPSHLSKNVRDLLSKLLERDPRKRLGTVEDAEELKAHPWFSCINWVDVTNKKLEPYEPYLAKTKEEIMLNIGRREKMTIEKSKEYLKELDKKTLKKNRLNGWSFHQTVIEDHTAAGSQP</sequence>
<evidence type="ECO:0000256" key="2">
    <source>
        <dbReference type="ARBA" id="ARBA00022553"/>
    </source>
</evidence>
<keyword evidence="5" id="KW-0418">Kinase</keyword>
<dbReference type="InterPro" id="IPR017441">
    <property type="entry name" value="Protein_kinase_ATP_BS"/>
</dbReference>
<feature type="compositionally biased region" description="Low complexity" evidence="8">
    <location>
        <begin position="209"/>
        <end position="222"/>
    </location>
</feature>
<dbReference type="PROSITE" id="PS50011">
    <property type="entry name" value="PROTEIN_KINASE_DOM"/>
    <property type="match status" value="1"/>
</dbReference>
<gene>
    <name evidence="10" type="ORF">ECRASSUSDP1_LOCUS18745</name>
</gene>
<keyword evidence="6 7" id="KW-0067">ATP-binding</keyword>
<dbReference type="GO" id="GO:0004674">
    <property type="term" value="F:protein serine/threonine kinase activity"/>
    <property type="evidence" value="ECO:0007669"/>
    <property type="project" value="UniProtKB-KW"/>
</dbReference>
<dbReference type="AlphaFoldDB" id="A0AAD2D266"/>
<protein>
    <recommendedName>
        <fullName evidence="9">Protein kinase domain-containing protein</fullName>
    </recommendedName>
</protein>
<organism evidence="10 11">
    <name type="scientific">Euplotes crassus</name>
    <dbReference type="NCBI Taxonomy" id="5936"/>
    <lineage>
        <taxon>Eukaryota</taxon>
        <taxon>Sar</taxon>
        <taxon>Alveolata</taxon>
        <taxon>Ciliophora</taxon>
        <taxon>Intramacronucleata</taxon>
        <taxon>Spirotrichea</taxon>
        <taxon>Hypotrichia</taxon>
        <taxon>Euplotida</taxon>
        <taxon>Euplotidae</taxon>
        <taxon>Moneuplotes</taxon>
    </lineage>
</organism>
<evidence type="ECO:0000256" key="5">
    <source>
        <dbReference type="ARBA" id="ARBA00022777"/>
    </source>
</evidence>
<keyword evidence="3" id="KW-0808">Transferase</keyword>
<dbReference type="FunFam" id="1.10.510.10:FF:000008">
    <property type="entry name" value="Non-specific serine/threonine protein kinase"/>
    <property type="match status" value="1"/>
</dbReference>
<dbReference type="SUPFAM" id="SSF56112">
    <property type="entry name" value="Protein kinase-like (PK-like)"/>
    <property type="match status" value="1"/>
</dbReference>
<dbReference type="Gene3D" id="1.10.510.10">
    <property type="entry name" value="Transferase(Phosphotransferase) domain 1"/>
    <property type="match status" value="1"/>
</dbReference>
<evidence type="ECO:0000256" key="6">
    <source>
        <dbReference type="ARBA" id="ARBA00022840"/>
    </source>
</evidence>
<evidence type="ECO:0000313" key="10">
    <source>
        <dbReference type="EMBL" id="CAI2377361.1"/>
    </source>
</evidence>
<dbReference type="SMART" id="SM00220">
    <property type="entry name" value="S_TKc"/>
    <property type="match status" value="1"/>
</dbReference>
<keyword evidence="2" id="KW-0597">Phosphoprotein</keyword>
<evidence type="ECO:0000256" key="3">
    <source>
        <dbReference type="ARBA" id="ARBA00022679"/>
    </source>
</evidence>
<dbReference type="CDD" id="cd05123">
    <property type="entry name" value="STKc_AGC"/>
    <property type="match status" value="1"/>
</dbReference>
<evidence type="ECO:0000256" key="1">
    <source>
        <dbReference type="ARBA" id="ARBA00022527"/>
    </source>
</evidence>
<evidence type="ECO:0000259" key="9">
    <source>
        <dbReference type="PROSITE" id="PS50011"/>
    </source>
</evidence>
<dbReference type="InterPro" id="IPR045270">
    <property type="entry name" value="STKc_AGC"/>
</dbReference>
<dbReference type="InterPro" id="IPR000719">
    <property type="entry name" value="Prot_kinase_dom"/>
</dbReference>
<dbReference type="Gene3D" id="3.30.200.20">
    <property type="entry name" value="Phosphorylase Kinase, domain 1"/>
    <property type="match status" value="1"/>
</dbReference>
<reference evidence="10" key="1">
    <citation type="submission" date="2023-07" db="EMBL/GenBank/DDBJ databases">
        <authorList>
            <consortium name="AG Swart"/>
            <person name="Singh M."/>
            <person name="Singh A."/>
            <person name="Seah K."/>
            <person name="Emmerich C."/>
        </authorList>
    </citation>
    <scope>NUCLEOTIDE SEQUENCE</scope>
    <source>
        <strain evidence="10">DP1</strain>
    </source>
</reference>
<feature type="region of interest" description="Disordered" evidence="8">
    <location>
        <begin position="196"/>
        <end position="222"/>
    </location>
</feature>
<evidence type="ECO:0000256" key="8">
    <source>
        <dbReference type="SAM" id="MobiDB-lite"/>
    </source>
</evidence>
<dbReference type="PANTHER" id="PTHR24351">
    <property type="entry name" value="RIBOSOMAL PROTEIN S6 KINASE"/>
    <property type="match status" value="1"/>
</dbReference>
<dbReference type="GO" id="GO:0005524">
    <property type="term" value="F:ATP binding"/>
    <property type="evidence" value="ECO:0007669"/>
    <property type="project" value="UniProtKB-UniRule"/>
</dbReference>
<keyword evidence="1" id="KW-0723">Serine/threonine-protein kinase</keyword>
<keyword evidence="11" id="KW-1185">Reference proteome</keyword>
<dbReference type="Pfam" id="PF00069">
    <property type="entry name" value="Pkinase"/>
    <property type="match status" value="1"/>
</dbReference>
<keyword evidence="4 7" id="KW-0547">Nucleotide-binding</keyword>
<feature type="binding site" evidence="7">
    <location>
        <position position="427"/>
    </location>
    <ligand>
        <name>ATP</name>
        <dbReference type="ChEBI" id="CHEBI:30616"/>
    </ligand>
</feature>
<dbReference type="PROSITE" id="PS00108">
    <property type="entry name" value="PROTEIN_KINASE_ST"/>
    <property type="match status" value="1"/>
</dbReference>
<name>A0AAD2D266_EUPCR</name>
<dbReference type="Proteomes" id="UP001295684">
    <property type="component" value="Unassembled WGS sequence"/>
</dbReference>
<comment type="caution">
    <text evidence="10">The sequence shown here is derived from an EMBL/GenBank/DDBJ whole genome shotgun (WGS) entry which is preliminary data.</text>
</comment>
<feature type="domain" description="Protein kinase" evidence="9">
    <location>
        <begin position="398"/>
        <end position="655"/>
    </location>
</feature>
<dbReference type="InterPro" id="IPR008271">
    <property type="entry name" value="Ser/Thr_kinase_AS"/>
</dbReference>